<dbReference type="SUPFAM" id="SSF141868">
    <property type="entry name" value="EAL domain-like"/>
    <property type="match status" value="1"/>
</dbReference>
<evidence type="ECO:0000259" key="2">
    <source>
        <dbReference type="PROSITE" id="PS50883"/>
    </source>
</evidence>
<dbReference type="Gene3D" id="3.30.450.20">
    <property type="entry name" value="PAS domain"/>
    <property type="match status" value="1"/>
</dbReference>
<dbReference type="CDD" id="cd00130">
    <property type="entry name" value="PAS"/>
    <property type="match status" value="1"/>
</dbReference>
<evidence type="ECO:0000259" key="1">
    <source>
        <dbReference type="PROSITE" id="PS50112"/>
    </source>
</evidence>
<dbReference type="NCBIfam" id="TIGR00254">
    <property type="entry name" value="GGDEF"/>
    <property type="match status" value="1"/>
</dbReference>
<dbReference type="GO" id="GO:0071111">
    <property type="term" value="F:cyclic-guanylate-specific phosphodiesterase activity"/>
    <property type="evidence" value="ECO:0007669"/>
    <property type="project" value="InterPro"/>
</dbReference>
<dbReference type="SUPFAM" id="SSF52172">
    <property type="entry name" value="CheY-like"/>
    <property type="match status" value="1"/>
</dbReference>
<dbReference type="InterPro" id="IPR029787">
    <property type="entry name" value="Nucleotide_cyclase"/>
</dbReference>
<dbReference type="InterPro" id="IPR050706">
    <property type="entry name" value="Cyclic-di-GMP_PDE-like"/>
</dbReference>
<dbReference type="NCBIfam" id="TIGR00229">
    <property type="entry name" value="sensory_box"/>
    <property type="match status" value="1"/>
</dbReference>
<evidence type="ECO:0000313" key="4">
    <source>
        <dbReference type="EMBL" id="VAX12433.1"/>
    </source>
</evidence>
<dbReference type="EMBL" id="UOFZ01000037">
    <property type="protein sequence ID" value="VAX12433.1"/>
    <property type="molecule type" value="Genomic_DNA"/>
</dbReference>
<dbReference type="InterPro" id="IPR013767">
    <property type="entry name" value="PAS_fold"/>
</dbReference>
<feature type="domain" description="EAL" evidence="2">
    <location>
        <begin position="442"/>
        <end position="693"/>
    </location>
</feature>
<dbReference type="InterPro" id="IPR043128">
    <property type="entry name" value="Rev_trsase/Diguanyl_cyclase"/>
</dbReference>
<dbReference type="Gene3D" id="3.20.20.450">
    <property type="entry name" value="EAL domain"/>
    <property type="match status" value="1"/>
</dbReference>
<dbReference type="Pfam" id="PF00563">
    <property type="entry name" value="EAL"/>
    <property type="match status" value="1"/>
</dbReference>
<dbReference type="AlphaFoldDB" id="A0A3B1BJW5"/>
<name>A0A3B1BJW5_9ZZZZ</name>
<dbReference type="SMART" id="SM00091">
    <property type="entry name" value="PAS"/>
    <property type="match status" value="1"/>
</dbReference>
<organism evidence="4">
    <name type="scientific">hydrothermal vent metagenome</name>
    <dbReference type="NCBI Taxonomy" id="652676"/>
    <lineage>
        <taxon>unclassified sequences</taxon>
        <taxon>metagenomes</taxon>
        <taxon>ecological metagenomes</taxon>
    </lineage>
</organism>
<dbReference type="GO" id="GO:0006355">
    <property type="term" value="P:regulation of DNA-templated transcription"/>
    <property type="evidence" value="ECO:0007669"/>
    <property type="project" value="InterPro"/>
</dbReference>
<reference evidence="4" key="1">
    <citation type="submission" date="2018-06" db="EMBL/GenBank/DDBJ databases">
        <authorList>
            <person name="Zhirakovskaya E."/>
        </authorList>
    </citation>
    <scope>NUCLEOTIDE SEQUENCE</scope>
</reference>
<dbReference type="InterPro" id="IPR035965">
    <property type="entry name" value="PAS-like_dom_sf"/>
</dbReference>
<dbReference type="InterPro" id="IPR001633">
    <property type="entry name" value="EAL_dom"/>
</dbReference>
<dbReference type="InterPro" id="IPR000014">
    <property type="entry name" value="PAS"/>
</dbReference>
<feature type="domain" description="PAS" evidence="1">
    <location>
        <begin position="162"/>
        <end position="212"/>
    </location>
</feature>
<dbReference type="PROSITE" id="PS50887">
    <property type="entry name" value="GGDEF"/>
    <property type="match status" value="1"/>
</dbReference>
<dbReference type="SMART" id="SM00052">
    <property type="entry name" value="EAL"/>
    <property type="match status" value="1"/>
</dbReference>
<evidence type="ECO:0000259" key="3">
    <source>
        <dbReference type="PROSITE" id="PS50887"/>
    </source>
</evidence>
<dbReference type="PANTHER" id="PTHR33121:SF23">
    <property type="entry name" value="CYCLIC DI-GMP PHOSPHODIESTERASE PDEB"/>
    <property type="match status" value="1"/>
</dbReference>
<sequence>MNEKNLLRILTLFNNSEEAETLINILRNAGQIIRDIRVEDEEDLHTALEENPIDIILAKKEMHLYSAKQAIEFLQRSDRDLPLIVITEAGHPANAIAELQAGARDMAASDQPERIKHIVNREVGDLKIRRAFRLNEQLLLETEKRTHYLIDQSRDAIAYIHDGMHIYANNAYLKMFGYTDLEEIEGVPILDMVSTEDHPAFKDFLRKYAQGQNTEDTIEVEGKQVNGDYFNIIMEFSRASMEGESCSQIIIRDHSDSEELEKRLHSLSKQDLLTNLYNRPHFLEQINKLLRLSVEGKAHGVLMFIAIDKFDEIREAVDISGADLLLADIADLLKSQIGYNCILARYEGPVFSLLLYNIDIEQAEEIAGVLGKAIHEHTSDINGKLINTTASIGIMRINETISNSHECISRVEKGCSAAQKAGGDQYFVYNPAIAELAEKEKVNQWAFLIKEALKQNRFHLLFQPIVSLHGKPGAHYEVLVRMLDEKGKELKPHKFMPAANAAGLTKYIDRWVIANIFKLLLEREKQGLLTRFFIKVSENSLIDPEFIPWLSERIRALRLTTKNLVFELDEDTALNHLKPAKVLIDSLRQLHCRVALQNFGIEKNTLESLKQLKVDYIKLHYNLIHNLAQSVENQEKVTAITNATSEKNILAIASFVEDANSLALLWQCQIDFIQGHFLQHPNSKLNYSFEDAF</sequence>
<dbReference type="InterPro" id="IPR035919">
    <property type="entry name" value="EAL_sf"/>
</dbReference>
<gene>
    <name evidence="4" type="ORF">MNBD_GAMMA24-2424</name>
</gene>
<dbReference type="PROSITE" id="PS50112">
    <property type="entry name" value="PAS"/>
    <property type="match status" value="1"/>
</dbReference>
<accession>A0A3B1BJW5</accession>
<dbReference type="SUPFAM" id="SSF55073">
    <property type="entry name" value="Nucleotide cyclase"/>
    <property type="match status" value="1"/>
</dbReference>
<feature type="domain" description="GGDEF" evidence="3">
    <location>
        <begin position="298"/>
        <end position="431"/>
    </location>
</feature>
<protein>
    <submittedName>
        <fullName evidence="4">Uncharacterized protein</fullName>
    </submittedName>
</protein>
<dbReference type="Pfam" id="PF00990">
    <property type="entry name" value="GGDEF"/>
    <property type="match status" value="1"/>
</dbReference>
<dbReference type="Gene3D" id="3.40.50.2300">
    <property type="match status" value="1"/>
</dbReference>
<dbReference type="SUPFAM" id="SSF55785">
    <property type="entry name" value="PYP-like sensor domain (PAS domain)"/>
    <property type="match status" value="1"/>
</dbReference>
<dbReference type="Gene3D" id="3.30.70.270">
    <property type="match status" value="1"/>
</dbReference>
<dbReference type="CDD" id="cd00156">
    <property type="entry name" value="REC"/>
    <property type="match status" value="1"/>
</dbReference>
<dbReference type="PROSITE" id="PS50883">
    <property type="entry name" value="EAL"/>
    <property type="match status" value="1"/>
</dbReference>
<dbReference type="Pfam" id="PF00989">
    <property type="entry name" value="PAS"/>
    <property type="match status" value="1"/>
</dbReference>
<dbReference type="CDD" id="cd01948">
    <property type="entry name" value="EAL"/>
    <property type="match status" value="1"/>
</dbReference>
<dbReference type="InterPro" id="IPR011006">
    <property type="entry name" value="CheY-like_superfamily"/>
</dbReference>
<dbReference type="PANTHER" id="PTHR33121">
    <property type="entry name" value="CYCLIC DI-GMP PHOSPHODIESTERASE PDEF"/>
    <property type="match status" value="1"/>
</dbReference>
<dbReference type="SMART" id="SM00267">
    <property type="entry name" value="GGDEF"/>
    <property type="match status" value="1"/>
</dbReference>
<dbReference type="InterPro" id="IPR000160">
    <property type="entry name" value="GGDEF_dom"/>
</dbReference>
<proteinExistence type="predicted"/>